<gene>
    <name evidence="6" type="ORF">J2S37_001230</name>
</gene>
<dbReference type="Proteomes" id="UP001183619">
    <property type="component" value="Unassembled WGS sequence"/>
</dbReference>
<feature type="domain" description="Htaa" evidence="5">
    <location>
        <begin position="36"/>
        <end position="202"/>
    </location>
</feature>
<feature type="chain" id="PRO_5046039379" evidence="4">
    <location>
        <begin position="29"/>
        <end position="742"/>
    </location>
</feature>
<dbReference type="RefSeq" id="WP_277105289.1">
    <property type="nucleotide sequence ID" value="NZ_BAAAJS010000024.1"/>
</dbReference>
<name>A0ABU2B7V4_9CORY</name>
<sequence>MESPHVRRRLIASILTLSLTPLTPAALAQENTPHMLTWGLRESFNSYTNGATFVRKGATEDKANAVFQFPLTSYTYDAKEEKAVAQFKGEIVYRKYCNGKDPKVESNYCDLDLTISDPKVVIDDDGSYLYATVRSKQYLKNETYTNDGTEAIAHLATGAGNFSKDNGVVSWSKIPATLTKGGTKVFSNFYEPGGSLAPISFSAQGEGERPSNDSSPLRAVDAKWTSPANYDNYRHDLYRVGSKALVAVGGHGLYLLDSTLKEVAKVQTPHSLHGVGAFDEKNGYFYYSERPTDTRVFAGHSNILKRIQVTATGFGTPEVVGNPQGNVHAIAVHPKTNQIVALSVENNTYNVAVNDRHAHLHIIENGGIAKSIKLPNSETVLGGKVTEGGTVYANLYANRMQATHLKGMDDGTFLYYPQTELKYDKHPGVTQTGIFLSIKPNAEQDDVVKLMKGSIVSSRIAPLEGFSAHGNQIVRYTHNEHHDHNFVQSFTYADRNVTQINLQKSPKAGWSNVSWDAADNPFVLVGPESKLLWFDTTNFAPVKSTVNPTRDKEAGIEGGNGTQDTYQGEMLVYPNGSLLVPTVNRNSDNLYELIRLEDPSSAPLPGDDDGNDNQYNEDKLKYIAKTQLQEKTRIFREALTELKAAQEAKDNARINAAKAKVDEARAAFTEAKADYLKLHPGSYVADPEQDNTSNPNPTPEKPGLSVGAIVGIVLAIIAAIGAGIALAFQSGLLANLGGMLKF</sequence>
<dbReference type="SUPFAM" id="SSF69322">
    <property type="entry name" value="Tricorn protease domain 2"/>
    <property type="match status" value="1"/>
</dbReference>
<comment type="caution">
    <text evidence="6">The sequence shown here is derived from an EMBL/GenBank/DDBJ whole genome shotgun (WGS) entry which is preliminary data.</text>
</comment>
<evidence type="ECO:0000256" key="4">
    <source>
        <dbReference type="SAM" id="SignalP"/>
    </source>
</evidence>
<keyword evidence="1" id="KW-0175">Coiled coil</keyword>
<evidence type="ECO:0000256" key="2">
    <source>
        <dbReference type="SAM" id="MobiDB-lite"/>
    </source>
</evidence>
<feature type="region of interest" description="Disordered" evidence="2">
    <location>
        <begin position="200"/>
        <end position="219"/>
    </location>
</feature>
<feature type="coiled-coil region" evidence="1">
    <location>
        <begin position="628"/>
        <end position="674"/>
    </location>
</feature>
<feature type="signal peptide" evidence="4">
    <location>
        <begin position="1"/>
        <end position="28"/>
    </location>
</feature>
<dbReference type="EMBL" id="JAVDYF010000001">
    <property type="protein sequence ID" value="MDR7354692.1"/>
    <property type="molecule type" value="Genomic_DNA"/>
</dbReference>
<dbReference type="GO" id="GO:0016787">
    <property type="term" value="F:hydrolase activity"/>
    <property type="evidence" value="ECO:0007669"/>
    <property type="project" value="UniProtKB-KW"/>
</dbReference>
<reference evidence="6 7" key="1">
    <citation type="submission" date="2023-07" db="EMBL/GenBank/DDBJ databases">
        <title>Sequencing the genomes of 1000 actinobacteria strains.</title>
        <authorList>
            <person name="Klenk H.-P."/>
        </authorList>
    </citation>
    <scope>NUCLEOTIDE SEQUENCE [LARGE SCALE GENOMIC DNA]</scope>
    <source>
        <strain evidence="6 7">DSM 44508</strain>
    </source>
</reference>
<organism evidence="6 7">
    <name type="scientific">Corynebacterium felinum</name>
    <dbReference type="NCBI Taxonomy" id="131318"/>
    <lineage>
        <taxon>Bacteria</taxon>
        <taxon>Bacillati</taxon>
        <taxon>Actinomycetota</taxon>
        <taxon>Actinomycetes</taxon>
        <taxon>Mycobacteriales</taxon>
        <taxon>Corynebacteriaceae</taxon>
        <taxon>Corynebacterium</taxon>
    </lineage>
</organism>
<dbReference type="InterPro" id="IPR007331">
    <property type="entry name" value="Htaa"/>
</dbReference>
<keyword evidence="7" id="KW-1185">Reference proteome</keyword>
<keyword evidence="3" id="KW-0472">Membrane</keyword>
<accession>A0ABU2B7V4</accession>
<keyword evidence="6" id="KW-0378">Hydrolase</keyword>
<keyword evidence="3" id="KW-1133">Transmembrane helix</keyword>
<evidence type="ECO:0000256" key="3">
    <source>
        <dbReference type="SAM" id="Phobius"/>
    </source>
</evidence>
<keyword evidence="4" id="KW-0732">Signal</keyword>
<feature type="region of interest" description="Disordered" evidence="2">
    <location>
        <begin position="682"/>
        <end position="702"/>
    </location>
</feature>
<feature type="transmembrane region" description="Helical" evidence="3">
    <location>
        <begin position="704"/>
        <end position="728"/>
    </location>
</feature>
<evidence type="ECO:0000313" key="6">
    <source>
        <dbReference type="EMBL" id="MDR7354692.1"/>
    </source>
</evidence>
<evidence type="ECO:0000313" key="7">
    <source>
        <dbReference type="Proteomes" id="UP001183619"/>
    </source>
</evidence>
<proteinExistence type="predicted"/>
<protein>
    <submittedName>
        <fullName evidence="6">Ureidoglycolate hydrolase</fullName>
    </submittedName>
</protein>
<evidence type="ECO:0000256" key="1">
    <source>
        <dbReference type="SAM" id="Coils"/>
    </source>
</evidence>
<evidence type="ECO:0000259" key="5">
    <source>
        <dbReference type="Pfam" id="PF04213"/>
    </source>
</evidence>
<dbReference type="Pfam" id="PF04213">
    <property type="entry name" value="HtaA"/>
    <property type="match status" value="1"/>
</dbReference>
<keyword evidence="3" id="KW-0812">Transmembrane</keyword>